<protein>
    <submittedName>
        <fullName evidence="1">Putative membrane protein</fullName>
    </submittedName>
</protein>
<evidence type="ECO:0000313" key="1">
    <source>
        <dbReference type="EMBL" id="CAA9456104.1"/>
    </source>
</evidence>
<reference evidence="1" key="1">
    <citation type="submission" date="2020-02" db="EMBL/GenBank/DDBJ databases">
        <authorList>
            <person name="Meier V. D."/>
        </authorList>
    </citation>
    <scope>NUCLEOTIDE SEQUENCE</scope>
    <source>
        <strain evidence="1">AVDCRST_MAG58</strain>
    </source>
</reference>
<proteinExistence type="predicted"/>
<accession>A0A6J4QVD7</accession>
<organism evidence="1">
    <name type="scientific">uncultured Rubrobacteraceae bacterium</name>
    <dbReference type="NCBI Taxonomy" id="349277"/>
    <lineage>
        <taxon>Bacteria</taxon>
        <taxon>Bacillati</taxon>
        <taxon>Actinomycetota</taxon>
        <taxon>Rubrobacteria</taxon>
        <taxon>Rubrobacterales</taxon>
        <taxon>Rubrobacteraceae</taxon>
        <taxon>environmental samples</taxon>
    </lineage>
</organism>
<name>A0A6J4QVD7_9ACTN</name>
<gene>
    <name evidence="1" type="ORF">AVDCRST_MAG58-1597</name>
</gene>
<sequence>MAESTVSKQPAGRRFMPWLLEERNEEVKGPGAREGEEQHAWWQVVCLTGVDYYSTLVYKPGIAQRPAILVDGR</sequence>
<dbReference type="AlphaFoldDB" id="A0A6J4QVD7"/>
<dbReference type="EMBL" id="CADCVF010000036">
    <property type="protein sequence ID" value="CAA9456104.1"/>
    <property type="molecule type" value="Genomic_DNA"/>
</dbReference>